<accession>A0ACD5WGY8</accession>
<evidence type="ECO:0000313" key="1">
    <source>
        <dbReference type="EnsemblPlants" id="AVESA.00010b.r2.4AG0630900.1.CDS"/>
    </source>
</evidence>
<dbReference type="Proteomes" id="UP001732700">
    <property type="component" value="Chromosome 4A"/>
</dbReference>
<sequence>MAYIYRSLLQLWVFSARPACLPAGAWRYEHIDRSSGASSSLLHCIGWWGLFHPSSMEEDSACRDDGGGGPRSGSGGADLISSLPDDVIILVLVRLRCARAAARTSLLARRWRGLWTRLPDLIFRKVVPSLLLAALSSLIPGGTSLSLLDIHVPANLVSDPRTGQATDVSSLLYAAAWLSPATFRFNHSQQLVYPYVDLYTYFHRATSIELHATSIQLYDKFLGYVHPRFELPELQSLSLYACRVNLADLVPCCPRLHVLRLADAYEISIHSASLEELVVENNVIELWTGRVHVETPVLKRLTMFLRTRGDLCVSISVPPLVEKVSWRCLYSGAVAGLGVWGLLAARLETEESNVQQGDHRARVLCLHMFARYPINYRGVEAGFATEIEKHMVTDFSGLEVHLTTPHHVFGAFLLRLLALPRIRTAIRSLKIVLQRSEMKDICTPLVNCSCDEPKNWRTQTISLTTLEKVEIEGFEREDHEFDFLKLIFRCAPMLERVSLQLSEGFTPNDDWCTKVHHIFMAYPSMECTIDRSPDKQVQRTCS</sequence>
<dbReference type="EnsemblPlants" id="AVESA.00010b.r2.4AG0630900.1">
    <property type="protein sequence ID" value="AVESA.00010b.r2.4AG0630900.1.CDS"/>
    <property type="gene ID" value="AVESA.00010b.r2.4AG0630900"/>
</dbReference>
<keyword evidence="2" id="KW-1185">Reference proteome</keyword>
<protein>
    <submittedName>
        <fullName evidence="1">Uncharacterized protein</fullName>
    </submittedName>
</protein>
<evidence type="ECO:0000313" key="2">
    <source>
        <dbReference type="Proteomes" id="UP001732700"/>
    </source>
</evidence>
<name>A0ACD5WGY8_AVESA</name>
<organism evidence="1 2">
    <name type="scientific">Avena sativa</name>
    <name type="common">Oat</name>
    <dbReference type="NCBI Taxonomy" id="4498"/>
    <lineage>
        <taxon>Eukaryota</taxon>
        <taxon>Viridiplantae</taxon>
        <taxon>Streptophyta</taxon>
        <taxon>Embryophyta</taxon>
        <taxon>Tracheophyta</taxon>
        <taxon>Spermatophyta</taxon>
        <taxon>Magnoliopsida</taxon>
        <taxon>Liliopsida</taxon>
        <taxon>Poales</taxon>
        <taxon>Poaceae</taxon>
        <taxon>BOP clade</taxon>
        <taxon>Pooideae</taxon>
        <taxon>Poodae</taxon>
        <taxon>Poeae</taxon>
        <taxon>Poeae Chloroplast Group 1 (Aveneae type)</taxon>
        <taxon>Aveninae</taxon>
        <taxon>Avena</taxon>
    </lineage>
</organism>
<proteinExistence type="predicted"/>
<reference evidence="1" key="2">
    <citation type="submission" date="2025-09" db="UniProtKB">
        <authorList>
            <consortium name="EnsemblPlants"/>
        </authorList>
    </citation>
    <scope>IDENTIFICATION</scope>
</reference>
<reference evidence="1" key="1">
    <citation type="submission" date="2021-05" db="EMBL/GenBank/DDBJ databases">
        <authorList>
            <person name="Scholz U."/>
            <person name="Mascher M."/>
            <person name="Fiebig A."/>
        </authorList>
    </citation>
    <scope>NUCLEOTIDE SEQUENCE [LARGE SCALE GENOMIC DNA]</scope>
</reference>